<evidence type="ECO:0000256" key="7">
    <source>
        <dbReference type="ARBA" id="ARBA00023136"/>
    </source>
</evidence>
<dbReference type="STRING" id="192903.SAMN04488513_102420"/>
<dbReference type="RefSeq" id="WP_072991087.1">
    <property type="nucleotide sequence ID" value="NZ_FQYU01000002.1"/>
</dbReference>
<keyword evidence="3" id="KW-0813">Transport</keyword>
<dbReference type="InterPro" id="IPR037294">
    <property type="entry name" value="ABC_BtuC-like"/>
</dbReference>
<evidence type="ECO:0000256" key="3">
    <source>
        <dbReference type="ARBA" id="ARBA00022448"/>
    </source>
</evidence>
<proteinExistence type="inferred from homology"/>
<evidence type="ECO:0000256" key="4">
    <source>
        <dbReference type="ARBA" id="ARBA00022475"/>
    </source>
</evidence>
<dbReference type="GO" id="GO:0005886">
    <property type="term" value="C:plasma membrane"/>
    <property type="evidence" value="ECO:0007669"/>
    <property type="project" value="UniProtKB-SubCell"/>
</dbReference>
<dbReference type="CDD" id="cd06550">
    <property type="entry name" value="TM_ABC_iron-siderophores_like"/>
    <property type="match status" value="1"/>
</dbReference>
<dbReference type="PANTHER" id="PTHR30472:SF41">
    <property type="entry name" value="TRANSPORT SYSTEM PERMEASE PROTEIN"/>
    <property type="match status" value="1"/>
</dbReference>
<dbReference type="PANTHER" id="PTHR30472">
    <property type="entry name" value="FERRIC ENTEROBACTIN TRANSPORT SYSTEM PERMEASE PROTEIN"/>
    <property type="match status" value="1"/>
</dbReference>
<dbReference type="Pfam" id="PF01032">
    <property type="entry name" value="FecCD"/>
    <property type="match status" value="1"/>
</dbReference>
<dbReference type="InterPro" id="IPR000522">
    <property type="entry name" value="ABC_transptr_permease_BtuC"/>
</dbReference>
<evidence type="ECO:0000313" key="10">
    <source>
        <dbReference type="Proteomes" id="UP000184543"/>
    </source>
</evidence>
<sequence>MNNFGTYRRPFTFLALALLGSFLLNIGLGSIHIPFSDTLNVIFGGTASNSSWDYIIWNYRMPKAFTALLAGSALALSGLLMQTLFRNPLAGPFVLGISSGASLGAALLIMGSSLLSGILSFGFLNDAALAVAASLGSFLVLLAVVTVASRVKDTMALLIIGLMFGSMTGAIVGILSYFTEAEKLQQFVYWSFGSIGNLSWPQLALLATSVLIGILLSVFAIKSLNTLLLGENYAQSLGINLKRSRYLIIVATGLLAGSVTAFAGPIAFIGLAVPHLTRQVFRTTEHKILVPAVLVYGAILLLLCDVVAQLPRSENVLPINAITSILGAPVVIWLLVRKKRMIF</sequence>
<keyword evidence="7 8" id="KW-0472">Membrane</keyword>
<feature type="transmembrane region" description="Helical" evidence="8">
    <location>
        <begin position="316"/>
        <end position="336"/>
    </location>
</feature>
<accession>A0A1M6FG77</accession>
<comment type="subcellular location">
    <subcellularLocation>
        <location evidence="1">Cell membrane</location>
        <topology evidence="1">Multi-pass membrane protein</topology>
    </subcellularLocation>
</comment>
<keyword evidence="6 8" id="KW-1133">Transmembrane helix</keyword>
<evidence type="ECO:0000256" key="2">
    <source>
        <dbReference type="ARBA" id="ARBA00007935"/>
    </source>
</evidence>
<organism evidence="9 10">
    <name type="scientific">Pseudozobellia thermophila</name>
    <dbReference type="NCBI Taxonomy" id="192903"/>
    <lineage>
        <taxon>Bacteria</taxon>
        <taxon>Pseudomonadati</taxon>
        <taxon>Bacteroidota</taxon>
        <taxon>Flavobacteriia</taxon>
        <taxon>Flavobacteriales</taxon>
        <taxon>Flavobacteriaceae</taxon>
        <taxon>Pseudozobellia</taxon>
    </lineage>
</organism>
<evidence type="ECO:0000256" key="5">
    <source>
        <dbReference type="ARBA" id="ARBA00022692"/>
    </source>
</evidence>
<dbReference type="FunFam" id="1.10.3470.10:FF:000001">
    <property type="entry name" value="Vitamin B12 ABC transporter permease BtuC"/>
    <property type="match status" value="1"/>
</dbReference>
<feature type="transmembrane region" description="Helical" evidence="8">
    <location>
        <begin position="127"/>
        <end position="149"/>
    </location>
</feature>
<name>A0A1M6FG77_9FLAO</name>
<keyword evidence="5 8" id="KW-0812">Transmembrane</keyword>
<feature type="transmembrane region" description="Helical" evidence="8">
    <location>
        <begin position="200"/>
        <end position="221"/>
    </location>
</feature>
<reference evidence="10" key="1">
    <citation type="submission" date="2016-11" db="EMBL/GenBank/DDBJ databases">
        <authorList>
            <person name="Varghese N."/>
            <person name="Submissions S."/>
        </authorList>
    </citation>
    <scope>NUCLEOTIDE SEQUENCE [LARGE SCALE GENOMIC DNA]</scope>
    <source>
        <strain evidence="10">DSM 19858</strain>
    </source>
</reference>
<evidence type="ECO:0000313" key="9">
    <source>
        <dbReference type="EMBL" id="SHI96665.1"/>
    </source>
</evidence>
<dbReference type="SUPFAM" id="SSF81345">
    <property type="entry name" value="ABC transporter involved in vitamin B12 uptake, BtuC"/>
    <property type="match status" value="1"/>
</dbReference>
<feature type="transmembrane region" description="Helical" evidence="8">
    <location>
        <begin position="246"/>
        <end position="276"/>
    </location>
</feature>
<dbReference type="Proteomes" id="UP000184543">
    <property type="component" value="Unassembled WGS sequence"/>
</dbReference>
<dbReference type="AlphaFoldDB" id="A0A1M6FG77"/>
<evidence type="ECO:0000256" key="6">
    <source>
        <dbReference type="ARBA" id="ARBA00022989"/>
    </source>
</evidence>
<dbReference type="GO" id="GO:0033214">
    <property type="term" value="P:siderophore-iron import into cell"/>
    <property type="evidence" value="ECO:0007669"/>
    <property type="project" value="TreeGrafter"/>
</dbReference>
<feature type="transmembrane region" description="Helical" evidence="8">
    <location>
        <begin position="91"/>
        <end position="115"/>
    </location>
</feature>
<evidence type="ECO:0000256" key="8">
    <source>
        <dbReference type="SAM" id="Phobius"/>
    </source>
</evidence>
<dbReference type="GO" id="GO:0022857">
    <property type="term" value="F:transmembrane transporter activity"/>
    <property type="evidence" value="ECO:0007669"/>
    <property type="project" value="InterPro"/>
</dbReference>
<dbReference type="EMBL" id="FQYU01000002">
    <property type="protein sequence ID" value="SHI96665.1"/>
    <property type="molecule type" value="Genomic_DNA"/>
</dbReference>
<protein>
    <submittedName>
        <fullName evidence="9">Iron complex transport system permease protein</fullName>
    </submittedName>
</protein>
<feature type="transmembrane region" description="Helical" evidence="8">
    <location>
        <begin position="288"/>
        <end position="310"/>
    </location>
</feature>
<gene>
    <name evidence="9" type="ORF">SAMN04488513_102420</name>
</gene>
<dbReference type="OrthoDB" id="9811721at2"/>
<feature type="transmembrane region" description="Helical" evidence="8">
    <location>
        <begin position="64"/>
        <end position="85"/>
    </location>
</feature>
<evidence type="ECO:0000256" key="1">
    <source>
        <dbReference type="ARBA" id="ARBA00004651"/>
    </source>
</evidence>
<keyword evidence="4" id="KW-1003">Cell membrane</keyword>
<keyword evidence="10" id="KW-1185">Reference proteome</keyword>
<dbReference type="Gene3D" id="1.10.3470.10">
    <property type="entry name" value="ABC transporter involved in vitamin B12 uptake, BtuC"/>
    <property type="match status" value="1"/>
</dbReference>
<comment type="similarity">
    <text evidence="2">Belongs to the binding-protein-dependent transport system permease family. FecCD subfamily.</text>
</comment>
<feature type="transmembrane region" description="Helical" evidence="8">
    <location>
        <begin position="155"/>
        <end position="179"/>
    </location>
</feature>